<evidence type="ECO:0000313" key="5">
    <source>
        <dbReference type="Proteomes" id="UP001215598"/>
    </source>
</evidence>
<keyword evidence="2" id="KW-1133">Transmembrane helix</keyword>
<proteinExistence type="predicted"/>
<keyword evidence="2" id="KW-0472">Membrane</keyword>
<dbReference type="PANTHER" id="PTHR40465">
    <property type="entry name" value="CHROMOSOME 1, WHOLE GENOME SHOTGUN SEQUENCE"/>
    <property type="match status" value="1"/>
</dbReference>
<dbReference type="AlphaFoldDB" id="A0AAD7K1I6"/>
<feature type="compositionally biased region" description="Basic and acidic residues" evidence="1">
    <location>
        <begin position="291"/>
        <end position="305"/>
    </location>
</feature>
<dbReference type="EMBL" id="JARKIB010000012">
    <property type="protein sequence ID" value="KAJ7773805.1"/>
    <property type="molecule type" value="Genomic_DNA"/>
</dbReference>
<gene>
    <name evidence="4" type="ORF">B0H16DRAFT_1510035</name>
</gene>
<feature type="domain" description="DUF6534" evidence="3">
    <location>
        <begin position="170"/>
        <end position="256"/>
    </location>
</feature>
<evidence type="ECO:0000256" key="1">
    <source>
        <dbReference type="SAM" id="MobiDB-lite"/>
    </source>
</evidence>
<keyword evidence="5" id="KW-1185">Reference proteome</keyword>
<feature type="transmembrane region" description="Helical" evidence="2">
    <location>
        <begin position="231"/>
        <end position="252"/>
    </location>
</feature>
<feature type="transmembrane region" description="Helical" evidence="2">
    <location>
        <begin position="158"/>
        <end position="186"/>
    </location>
</feature>
<feature type="transmembrane region" description="Helical" evidence="2">
    <location>
        <begin position="12"/>
        <end position="38"/>
    </location>
</feature>
<evidence type="ECO:0000313" key="4">
    <source>
        <dbReference type="EMBL" id="KAJ7773805.1"/>
    </source>
</evidence>
<feature type="region of interest" description="Disordered" evidence="1">
    <location>
        <begin position="282"/>
        <end position="305"/>
    </location>
</feature>
<organism evidence="4 5">
    <name type="scientific">Mycena metata</name>
    <dbReference type="NCBI Taxonomy" id="1033252"/>
    <lineage>
        <taxon>Eukaryota</taxon>
        <taxon>Fungi</taxon>
        <taxon>Dikarya</taxon>
        <taxon>Basidiomycota</taxon>
        <taxon>Agaricomycotina</taxon>
        <taxon>Agaricomycetes</taxon>
        <taxon>Agaricomycetidae</taxon>
        <taxon>Agaricales</taxon>
        <taxon>Marasmiineae</taxon>
        <taxon>Mycenaceae</taxon>
        <taxon>Mycena</taxon>
    </lineage>
</organism>
<evidence type="ECO:0000256" key="2">
    <source>
        <dbReference type="SAM" id="Phobius"/>
    </source>
</evidence>
<feature type="transmembrane region" description="Helical" evidence="2">
    <location>
        <begin position="94"/>
        <end position="115"/>
    </location>
</feature>
<feature type="transmembrane region" description="Helical" evidence="2">
    <location>
        <begin position="50"/>
        <end position="74"/>
    </location>
</feature>
<dbReference type="Pfam" id="PF20152">
    <property type="entry name" value="DUF6534"/>
    <property type="match status" value="1"/>
</dbReference>
<dbReference type="PANTHER" id="PTHR40465:SF1">
    <property type="entry name" value="DUF6534 DOMAIN-CONTAINING PROTEIN"/>
    <property type="match status" value="1"/>
</dbReference>
<evidence type="ECO:0000259" key="3">
    <source>
        <dbReference type="Pfam" id="PF20152"/>
    </source>
</evidence>
<accession>A0AAD7K1I6</accession>
<sequence>MNSSAPFDPSLTIGAFQIGVLVSYVLFGIVTAQTYTYFAKFPDDSPRLKLLVSIVWVCEVAHALCVGHVLWVFTISDYGRPETLAGAPPKSLDLAILFAGIVSMSVQSFFTLRIYKLSGHLWISIIIGVILLLRLVGVVVLIVGGLRMTSLGNYEAQWGWLLTGVMSIGAGSDLMITAILVTILLWHRADGHRRTTTLLDKIIAWTIETTMLTSGSWIAMLACLVTMKDNFIWLAIFAVTARVFSNSLLASLNSRMTLRAMNELEISLPSVNWTAPPGALRGNGNTIRSSKQVEAESRCDDGEQP</sequence>
<reference evidence="4" key="1">
    <citation type="submission" date="2023-03" db="EMBL/GenBank/DDBJ databases">
        <title>Massive genome expansion in bonnet fungi (Mycena s.s.) driven by repeated elements and novel gene families across ecological guilds.</title>
        <authorList>
            <consortium name="Lawrence Berkeley National Laboratory"/>
            <person name="Harder C.B."/>
            <person name="Miyauchi S."/>
            <person name="Viragh M."/>
            <person name="Kuo A."/>
            <person name="Thoen E."/>
            <person name="Andreopoulos B."/>
            <person name="Lu D."/>
            <person name="Skrede I."/>
            <person name="Drula E."/>
            <person name="Henrissat B."/>
            <person name="Morin E."/>
            <person name="Kohler A."/>
            <person name="Barry K."/>
            <person name="LaButti K."/>
            <person name="Morin E."/>
            <person name="Salamov A."/>
            <person name="Lipzen A."/>
            <person name="Mereny Z."/>
            <person name="Hegedus B."/>
            <person name="Baldrian P."/>
            <person name="Stursova M."/>
            <person name="Weitz H."/>
            <person name="Taylor A."/>
            <person name="Grigoriev I.V."/>
            <person name="Nagy L.G."/>
            <person name="Martin F."/>
            <person name="Kauserud H."/>
        </authorList>
    </citation>
    <scope>NUCLEOTIDE SEQUENCE</scope>
    <source>
        <strain evidence="4">CBHHK182m</strain>
    </source>
</reference>
<dbReference type="InterPro" id="IPR045339">
    <property type="entry name" value="DUF6534"/>
</dbReference>
<feature type="transmembrane region" description="Helical" evidence="2">
    <location>
        <begin position="198"/>
        <end position="219"/>
    </location>
</feature>
<feature type="transmembrane region" description="Helical" evidence="2">
    <location>
        <begin position="122"/>
        <end position="146"/>
    </location>
</feature>
<protein>
    <recommendedName>
        <fullName evidence="3">DUF6534 domain-containing protein</fullName>
    </recommendedName>
</protein>
<dbReference type="Proteomes" id="UP001215598">
    <property type="component" value="Unassembled WGS sequence"/>
</dbReference>
<name>A0AAD7K1I6_9AGAR</name>
<comment type="caution">
    <text evidence="4">The sequence shown here is derived from an EMBL/GenBank/DDBJ whole genome shotgun (WGS) entry which is preliminary data.</text>
</comment>
<keyword evidence="2" id="KW-0812">Transmembrane</keyword>